<dbReference type="SUPFAM" id="SSF48403">
    <property type="entry name" value="Ankyrin repeat"/>
    <property type="match status" value="1"/>
</dbReference>
<dbReference type="SMART" id="SM00248">
    <property type="entry name" value="ANK"/>
    <property type="match status" value="5"/>
</dbReference>
<feature type="domain" description="Heterokaryon incompatibility" evidence="3">
    <location>
        <begin position="23"/>
        <end position="119"/>
    </location>
</feature>
<keyword evidence="6" id="KW-1185">Reference proteome</keyword>
<keyword evidence="2" id="KW-0040">ANK repeat</keyword>
<evidence type="ECO:0000256" key="1">
    <source>
        <dbReference type="ARBA" id="ARBA00022737"/>
    </source>
</evidence>
<keyword evidence="1" id="KW-0677">Repeat</keyword>
<evidence type="ECO:0000259" key="3">
    <source>
        <dbReference type="Pfam" id="PF06985"/>
    </source>
</evidence>
<name>A0A6H0Y798_9PEZI</name>
<dbReference type="InterPro" id="IPR036770">
    <property type="entry name" value="Ankyrin_rpt-contain_sf"/>
</dbReference>
<dbReference type="InterPro" id="IPR027417">
    <property type="entry name" value="P-loop_NTPase"/>
</dbReference>
<reference evidence="5 6" key="1">
    <citation type="journal article" date="2016" name="Sci. Rep.">
        <title>Peltaster fructicola genome reveals evolution from an invasive phytopathogen to an ectophytic parasite.</title>
        <authorList>
            <person name="Xu C."/>
            <person name="Chen H."/>
            <person name="Gleason M.L."/>
            <person name="Xu J.R."/>
            <person name="Liu H."/>
            <person name="Zhang R."/>
            <person name="Sun G."/>
        </authorList>
    </citation>
    <scope>NUCLEOTIDE SEQUENCE [LARGE SCALE GENOMIC DNA]</scope>
    <source>
        <strain evidence="5 6">LNHT1506</strain>
    </source>
</reference>
<protein>
    <submittedName>
        <fullName evidence="5">Uncharacterized protein</fullName>
    </submittedName>
</protein>
<proteinExistence type="predicted"/>
<dbReference type="InterPro" id="IPR010730">
    <property type="entry name" value="HET"/>
</dbReference>
<dbReference type="InterPro" id="IPR056884">
    <property type="entry name" value="NPHP3-like_N"/>
</dbReference>
<dbReference type="PANTHER" id="PTHR10039">
    <property type="entry name" value="AMELOGENIN"/>
    <property type="match status" value="1"/>
</dbReference>
<dbReference type="SUPFAM" id="SSF52540">
    <property type="entry name" value="P-loop containing nucleoside triphosphate hydrolases"/>
    <property type="match status" value="1"/>
</dbReference>
<dbReference type="Gene3D" id="1.25.40.20">
    <property type="entry name" value="Ankyrin repeat-containing domain"/>
    <property type="match status" value="1"/>
</dbReference>
<dbReference type="Pfam" id="PF24883">
    <property type="entry name" value="NPHP3_N"/>
    <property type="match status" value="1"/>
</dbReference>
<dbReference type="OrthoDB" id="194358at2759"/>
<dbReference type="Proteomes" id="UP000503462">
    <property type="component" value="Chromosome 5"/>
</dbReference>
<evidence type="ECO:0000256" key="2">
    <source>
        <dbReference type="PROSITE-ProRule" id="PRU00023"/>
    </source>
</evidence>
<dbReference type="Pfam" id="PF12796">
    <property type="entry name" value="Ank_2"/>
    <property type="match status" value="1"/>
</dbReference>
<evidence type="ECO:0000313" key="5">
    <source>
        <dbReference type="EMBL" id="QIX02480.1"/>
    </source>
</evidence>
<evidence type="ECO:0000259" key="4">
    <source>
        <dbReference type="Pfam" id="PF24883"/>
    </source>
</evidence>
<feature type="repeat" description="ANK" evidence="2">
    <location>
        <begin position="1040"/>
        <end position="1072"/>
    </location>
</feature>
<dbReference type="EMBL" id="CP051143">
    <property type="protein sequence ID" value="QIX02480.1"/>
    <property type="molecule type" value="Genomic_DNA"/>
</dbReference>
<dbReference type="PANTHER" id="PTHR10039:SF5">
    <property type="entry name" value="NACHT DOMAIN-CONTAINING PROTEIN"/>
    <property type="match status" value="1"/>
</dbReference>
<dbReference type="AlphaFoldDB" id="A0A6H0Y798"/>
<accession>A0A6H0Y798</accession>
<feature type="domain" description="Nephrocystin 3-like N-terminal" evidence="4">
    <location>
        <begin position="279"/>
        <end position="436"/>
    </location>
</feature>
<dbReference type="InterPro" id="IPR002110">
    <property type="entry name" value="Ankyrin_rpt"/>
</dbReference>
<evidence type="ECO:0000313" key="6">
    <source>
        <dbReference type="Proteomes" id="UP000503462"/>
    </source>
</evidence>
<organism evidence="5 6">
    <name type="scientific">Peltaster fructicola</name>
    <dbReference type="NCBI Taxonomy" id="286661"/>
    <lineage>
        <taxon>Eukaryota</taxon>
        <taxon>Fungi</taxon>
        <taxon>Dikarya</taxon>
        <taxon>Ascomycota</taxon>
        <taxon>Pezizomycotina</taxon>
        <taxon>Dothideomycetes</taxon>
        <taxon>Dothideomycetes incertae sedis</taxon>
        <taxon>Peltaster</taxon>
    </lineage>
</organism>
<dbReference type="Gene3D" id="3.40.50.300">
    <property type="entry name" value="P-loop containing nucleotide triphosphate hydrolases"/>
    <property type="match status" value="1"/>
</dbReference>
<gene>
    <name evidence="5" type="ORF">AMS68_007997</name>
</gene>
<dbReference type="PROSITE" id="PS50297">
    <property type="entry name" value="ANK_REP_REGION"/>
    <property type="match status" value="2"/>
</dbReference>
<sequence length="1152" mass="130197">MRLLYFEKGFQFIDFDDDKAPPYAILSHTWSENNDEEVTYQDLRQGTTKNLLKLQLCKDWAHAAGYKYFWIDTCCIDKRNDAELAYAIRSMYRWYAQAGICFVYLSDLTKSKRKASDSHTASWKESLKSCRWFTRGWTLQELVASKNVEFYARDGHLGSKQDLLPLLMSITGIDLCGPLPGHQTRLSWIAKRQTKRPEDKAYCMLGICGVMMSPQYGEGEDEACRRLETAIVQRYGTIALENDRGAHSEQEHRQTILDLLRFDAMESRRTTISAAMKKTCRWILTHDICLRWLRSEHSFFWIKGKPGAGKSVMVKFLDEHITKTMRNAVRLSFYFTARGEQLEKTFAGMYRSLLVQLLDAVPELQHVLDSIKYSRALDIPQLQSALTAGIQKLQRPVYFFIDAIDECHDKDIQEMIDYFENLQDGLTGISVCFASRHYPVYEIPTRLQLVLEDTAEHTADLDHFVKTNLRLGKATPKRREEIQTEIVAKANGVFLWTVLVVKILQKEVSAGRLHAVQGRLRDIPAGLKELFQDILRRDQDNMDEFILCLRWILYAKRPLKLPEFYFAMMAGLPSQDLEWVPDELTEDQMHSFLLTSSKGFAECTRGKKPTTQFIHESVRDFLIKDNGFDLVCGESVEPLECYAHEQLKQCCSKGLSFDIPPYPLENNKPSLLLSEKERQSLMTRHPFAEYATTHILYHADRAAVSLSQRQFLASEFELSHWTTKSNALQRFKVNVYNQIPSFSYLCAERDLATLMPRPCNALSQEEQRYFTPLIAAFMSSSWQAAHTLLVDNGATNADRMIAEARLPHAKYETSRTLSSVPWRWAVRNGLEYLSEHLLSSVPVAQLTGDNTKHALILAVESGNVPIGKYLRLLHPTLLSEPVDLYKPLMHQRSAFIGDLISPLDFAAFLGQDDFVVDFVDAHAYTSKYINQALCWTIMGAHEELSQKFEKTAQILIDAGADVNADVLELHSRPGANMLQRAIYSGAKPKVIQFLLTKGADATARAGFNGSALQAAALMCREEIVQMLLDAGADVNAQAGYYGNALQAASHDGNKPIVQMLLNAGADVNAQGGYFGNALQAASHLCDEQRVRLLLAAGADVHAPGRWETTLEAARSSDKNEQLKSRVIQVLLDAGATDSTAQLHTDNHASISP</sequence>
<dbReference type="PROSITE" id="PS50088">
    <property type="entry name" value="ANK_REPEAT"/>
    <property type="match status" value="2"/>
</dbReference>
<feature type="repeat" description="ANK" evidence="2">
    <location>
        <begin position="1007"/>
        <end position="1039"/>
    </location>
</feature>
<dbReference type="Pfam" id="PF06985">
    <property type="entry name" value="HET"/>
    <property type="match status" value="1"/>
</dbReference>